<dbReference type="Proteomes" id="UP000199577">
    <property type="component" value="Unassembled WGS sequence"/>
</dbReference>
<dbReference type="RefSeq" id="WP_090974004.1">
    <property type="nucleotide sequence ID" value="NZ_FOLL01000012.1"/>
</dbReference>
<dbReference type="PROSITE" id="PS51257">
    <property type="entry name" value="PROKAR_LIPOPROTEIN"/>
    <property type="match status" value="1"/>
</dbReference>
<feature type="chain" id="PRO_5011686861" evidence="1">
    <location>
        <begin position="22"/>
        <end position="180"/>
    </location>
</feature>
<protein>
    <submittedName>
        <fullName evidence="2">Uncharacterized protein</fullName>
    </submittedName>
</protein>
<name>A0A1I1JGQ3_9SPHI</name>
<organism evidence="2 3">
    <name type="scientific">Parapedobacter composti</name>
    <dbReference type="NCBI Taxonomy" id="623281"/>
    <lineage>
        <taxon>Bacteria</taxon>
        <taxon>Pseudomonadati</taxon>
        <taxon>Bacteroidota</taxon>
        <taxon>Sphingobacteriia</taxon>
        <taxon>Sphingobacteriales</taxon>
        <taxon>Sphingobacteriaceae</taxon>
        <taxon>Parapedobacter</taxon>
    </lineage>
</organism>
<dbReference type="EMBL" id="FOLL01000012">
    <property type="protein sequence ID" value="SFC47799.1"/>
    <property type="molecule type" value="Genomic_DNA"/>
</dbReference>
<evidence type="ECO:0000256" key="1">
    <source>
        <dbReference type="SAM" id="SignalP"/>
    </source>
</evidence>
<reference evidence="2 3" key="1">
    <citation type="submission" date="2016-10" db="EMBL/GenBank/DDBJ databases">
        <authorList>
            <person name="de Groot N.N."/>
        </authorList>
    </citation>
    <scope>NUCLEOTIDE SEQUENCE [LARGE SCALE GENOMIC DNA]</scope>
    <source>
        <strain evidence="2 3">DSM 22900</strain>
    </source>
</reference>
<evidence type="ECO:0000313" key="2">
    <source>
        <dbReference type="EMBL" id="SFC47799.1"/>
    </source>
</evidence>
<dbReference type="AlphaFoldDB" id="A0A1I1JGQ3"/>
<accession>A0A1I1JGQ3</accession>
<gene>
    <name evidence="2" type="ORF">SAMN05421747_11230</name>
</gene>
<keyword evidence="3" id="KW-1185">Reference proteome</keyword>
<proteinExistence type="predicted"/>
<sequence length="180" mass="20043">MMKTIALIAITSLACLFQAMAQPKPGKEKLVLSLPDTYRWKSTKIPKDTKGIRSTAYTVRGKNAQEAPVQTVTVTTIDRRYYPMKAEGMPQEKWEYEKTDCPDAMLEVVDKKVVEERTAVLYAIKSARLPGGLCGSAVLLTYLVEGPTAFHTVELAIPQTAFTPAVYKQWSDALLQSRVE</sequence>
<dbReference type="STRING" id="623281.SAMN05421747_11230"/>
<evidence type="ECO:0000313" key="3">
    <source>
        <dbReference type="Proteomes" id="UP000199577"/>
    </source>
</evidence>
<keyword evidence="1" id="KW-0732">Signal</keyword>
<dbReference type="OrthoDB" id="793036at2"/>
<feature type="signal peptide" evidence="1">
    <location>
        <begin position="1"/>
        <end position="21"/>
    </location>
</feature>